<dbReference type="EMBL" id="BNAG01000003">
    <property type="protein sequence ID" value="GHE67735.1"/>
    <property type="molecule type" value="Genomic_DNA"/>
</dbReference>
<name>A0ABQ3I646_9BACT</name>
<dbReference type="SUPFAM" id="SSF51735">
    <property type="entry name" value="NAD(P)-binding Rossmann-fold domains"/>
    <property type="match status" value="1"/>
</dbReference>
<sequence>MTKKVLITGSSGRIGRALHWKLSQKYKTEGLDLSPSSATSIIGDICDYENLLKSFENVETVFHSAALHAPHVAYSSEKKFYEINVHATENICKAALACGVSQIIFTSTTALYGYASHGKEKAVWVNEQTIPEPKTIYHKTKLEAEKLFNQYAGDKLKVSIIRMSRCFPEPVQKMAVYRLHRGVDYRDVADAHILASESKKTKEIDTYVISGKTPFLKSDLEELARNPEIVIRERHPQLANEFDKRKWKFPKSIDRVYDSSYSAKEIGWESKKGALDVIEQFDKEDYETLPYLE</sequence>
<evidence type="ECO:0000259" key="1">
    <source>
        <dbReference type="Pfam" id="PF01370"/>
    </source>
</evidence>
<proteinExistence type="predicted"/>
<dbReference type="Gene3D" id="3.40.50.720">
    <property type="entry name" value="NAD(P)-binding Rossmann-like Domain"/>
    <property type="match status" value="1"/>
</dbReference>
<keyword evidence="3" id="KW-1185">Reference proteome</keyword>
<accession>A0ABQ3I646</accession>
<evidence type="ECO:0000313" key="3">
    <source>
        <dbReference type="Proteomes" id="UP000658258"/>
    </source>
</evidence>
<gene>
    <name evidence="2" type="ORF">GCM10011340_24130</name>
</gene>
<dbReference type="InterPro" id="IPR036291">
    <property type="entry name" value="NAD(P)-bd_dom_sf"/>
</dbReference>
<dbReference type="PANTHER" id="PTHR43245:SF54">
    <property type="entry name" value="BLL0593 PROTEIN"/>
    <property type="match status" value="1"/>
</dbReference>
<evidence type="ECO:0000313" key="2">
    <source>
        <dbReference type="EMBL" id="GHE67735.1"/>
    </source>
</evidence>
<organism evidence="2 3">
    <name type="scientific">Roseivirga thermotolerans</name>
    <dbReference type="NCBI Taxonomy" id="1758176"/>
    <lineage>
        <taxon>Bacteria</taxon>
        <taxon>Pseudomonadati</taxon>
        <taxon>Bacteroidota</taxon>
        <taxon>Cytophagia</taxon>
        <taxon>Cytophagales</taxon>
        <taxon>Roseivirgaceae</taxon>
        <taxon>Roseivirga</taxon>
    </lineage>
</organism>
<reference evidence="3" key="1">
    <citation type="journal article" date="2019" name="Int. J. Syst. Evol. Microbiol.">
        <title>The Global Catalogue of Microorganisms (GCM) 10K type strain sequencing project: providing services to taxonomists for standard genome sequencing and annotation.</title>
        <authorList>
            <consortium name="The Broad Institute Genomics Platform"/>
            <consortium name="The Broad Institute Genome Sequencing Center for Infectious Disease"/>
            <person name="Wu L."/>
            <person name="Ma J."/>
        </authorList>
    </citation>
    <scope>NUCLEOTIDE SEQUENCE [LARGE SCALE GENOMIC DNA]</scope>
    <source>
        <strain evidence="3">CGMCC 1.15111</strain>
    </source>
</reference>
<dbReference type="RefSeq" id="WP_189630510.1">
    <property type="nucleotide sequence ID" value="NZ_BNAG01000003.1"/>
</dbReference>
<feature type="domain" description="NAD-dependent epimerase/dehydratase" evidence="1">
    <location>
        <begin position="5"/>
        <end position="165"/>
    </location>
</feature>
<dbReference type="InterPro" id="IPR001509">
    <property type="entry name" value="Epimerase_deHydtase"/>
</dbReference>
<dbReference type="PANTHER" id="PTHR43245">
    <property type="entry name" value="BIFUNCTIONAL POLYMYXIN RESISTANCE PROTEIN ARNA"/>
    <property type="match status" value="1"/>
</dbReference>
<protein>
    <submittedName>
        <fullName evidence="2">NAD-dependent epimerase</fullName>
    </submittedName>
</protein>
<dbReference type="Pfam" id="PF01370">
    <property type="entry name" value="Epimerase"/>
    <property type="match status" value="1"/>
</dbReference>
<comment type="caution">
    <text evidence="2">The sequence shown here is derived from an EMBL/GenBank/DDBJ whole genome shotgun (WGS) entry which is preliminary data.</text>
</comment>
<dbReference type="InterPro" id="IPR050177">
    <property type="entry name" value="Lipid_A_modif_metabolic_enz"/>
</dbReference>
<dbReference type="Proteomes" id="UP000658258">
    <property type="component" value="Unassembled WGS sequence"/>
</dbReference>